<feature type="active site" evidence="6">
    <location>
        <position position="137"/>
    </location>
</feature>
<dbReference type="InterPro" id="IPR036986">
    <property type="entry name" value="S4_RNA-bd_sf"/>
</dbReference>
<evidence type="ECO:0000256" key="6">
    <source>
        <dbReference type="PIRSR" id="PIRSR606225-1"/>
    </source>
</evidence>
<dbReference type="FunFam" id="3.30.2350.10:FF:000006">
    <property type="entry name" value="Pseudouridine synthase"/>
    <property type="match status" value="1"/>
</dbReference>
<dbReference type="InterPro" id="IPR006225">
    <property type="entry name" value="PsdUridine_synth_RluC/D"/>
</dbReference>
<evidence type="ECO:0000313" key="11">
    <source>
        <dbReference type="Proteomes" id="UP000242432"/>
    </source>
</evidence>
<comment type="catalytic activity">
    <reaction evidence="8">
        <text>a uridine in RNA = a pseudouridine in RNA</text>
        <dbReference type="Rhea" id="RHEA:48348"/>
        <dbReference type="Rhea" id="RHEA-COMP:12068"/>
        <dbReference type="Rhea" id="RHEA-COMP:12069"/>
        <dbReference type="ChEBI" id="CHEBI:65314"/>
        <dbReference type="ChEBI" id="CHEBI:65315"/>
    </reaction>
</comment>
<proteinExistence type="inferred from homology"/>
<protein>
    <recommendedName>
        <fullName evidence="8">Pseudouridine synthase</fullName>
        <ecNumber evidence="8">5.4.99.-</ecNumber>
    </recommendedName>
</protein>
<evidence type="ECO:0000256" key="1">
    <source>
        <dbReference type="ARBA" id="ARBA00010876"/>
    </source>
</evidence>
<evidence type="ECO:0000256" key="5">
    <source>
        <dbReference type="ARBA" id="ARBA00056072"/>
    </source>
</evidence>
<gene>
    <name evidence="10" type="ORF">SAMN02745213_01181</name>
</gene>
<comment type="similarity">
    <text evidence="1 8">Belongs to the pseudouridine synthase RluA family.</text>
</comment>
<dbReference type="InterPro" id="IPR006224">
    <property type="entry name" value="PsdUridine_synth_RluA-like_CS"/>
</dbReference>
<dbReference type="InterPro" id="IPR006145">
    <property type="entry name" value="PsdUridine_synth_RsuA/RluA"/>
</dbReference>
<evidence type="ECO:0000256" key="2">
    <source>
        <dbReference type="ARBA" id="ARBA00022884"/>
    </source>
</evidence>
<dbReference type="Pfam" id="PF00849">
    <property type="entry name" value="PseudoU_synth_2"/>
    <property type="match status" value="1"/>
</dbReference>
<evidence type="ECO:0000256" key="7">
    <source>
        <dbReference type="PROSITE-ProRule" id="PRU00182"/>
    </source>
</evidence>
<dbReference type="Gene3D" id="3.10.290.10">
    <property type="entry name" value="RNA-binding S4 domain"/>
    <property type="match status" value="1"/>
</dbReference>
<dbReference type="EC" id="5.4.99.-" evidence="8"/>
<organism evidence="10 11">
    <name type="scientific">Succinivibrio dextrinosolvens DSM 3072</name>
    <dbReference type="NCBI Taxonomy" id="1123324"/>
    <lineage>
        <taxon>Bacteria</taxon>
        <taxon>Pseudomonadati</taxon>
        <taxon>Pseudomonadota</taxon>
        <taxon>Gammaproteobacteria</taxon>
        <taxon>Aeromonadales</taxon>
        <taxon>Succinivibrionaceae</taxon>
        <taxon>Succinivibrio</taxon>
    </lineage>
</organism>
<dbReference type="GO" id="GO:0160140">
    <property type="term" value="F:23S rRNA pseudouridine(1911/1915/1917) synthase activity"/>
    <property type="evidence" value="ECO:0007669"/>
    <property type="project" value="UniProtKB-EC"/>
</dbReference>
<evidence type="ECO:0000256" key="8">
    <source>
        <dbReference type="RuleBase" id="RU362028"/>
    </source>
</evidence>
<dbReference type="NCBIfam" id="NF008385">
    <property type="entry name" value="PRK11180.1"/>
    <property type="match status" value="1"/>
</dbReference>
<evidence type="ECO:0000256" key="4">
    <source>
        <dbReference type="ARBA" id="ARBA00036882"/>
    </source>
</evidence>
<dbReference type="AlphaFoldDB" id="A0A1T4VAJ6"/>
<dbReference type="InterPro" id="IPR002942">
    <property type="entry name" value="S4_RNA-bd"/>
</dbReference>
<dbReference type="InterPro" id="IPR020103">
    <property type="entry name" value="PsdUridine_synth_cat_dom_sf"/>
</dbReference>
<dbReference type="EMBL" id="FUXX01000016">
    <property type="protein sequence ID" value="SKA61959.1"/>
    <property type="molecule type" value="Genomic_DNA"/>
</dbReference>
<evidence type="ECO:0000256" key="3">
    <source>
        <dbReference type="ARBA" id="ARBA00023235"/>
    </source>
</evidence>
<keyword evidence="2 7" id="KW-0694">RNA-binding</keyword>
<dbReference type="GO" id="GO:0003723">
    <property type="term" value="F:RNA binding"/>
    <property type="evidence" value="ECO:0007669"/>
    <property type="project" value="UniProtKB-KW"/>
</dbReference>
<dbReference type="RefSeq" id="WP_078928671.1">
    <property type="nucleotide sequence ID" value="NZ_FUXX01000016.1"/>
</dbReference>
<dbReference type="CDD" id="cd00165">
    <property type="entry name" value="S4"/>
    <property type="match status" value="1"/>
</dbReference>
<evidence type="ECO:0000313" key="10">
    <source>
        <dbReference type="EMBL" id="SKA61959.1"/>
    </source>
</evidence>
<sequence length="324" mass="36136">MAEKIKYIVTDELHGKRLDAALASFDDTNSRSTLGEFIKNGLVSVDGTITKKPSVKVSTGQEIEVDLPEPENLDAVPQDIPLDIIYQDDDLIVINKPVGLVVHPGAGVKDGTVMNAMLYHFPCTAQLARAGIVHRLDKDTSGLMVIALSKYAQIKLVRAISKHDVVREYEAICEGLITAGGTIEKDISRDPHNRTKMATVCDGMGREAVTHYRVMEQFREHTLLRLRLETGRTHQIRVHMASIDHPLLGDGTYGIKRLRLMKGASEELSDALRNYRHQALHAAHIEFIHPISGEPMSFDAPIPDDFNRLIELLREDERVNGEKL</sequence>
<dbReference type="PANTHER" id="PTHR21600:SF44">
    <property type="entry name" value="RIBOSOMAL LARGE SUBUNIT PSEUDOURIDINE SYNTHASE D"/>
    <property type="match status" value="1"/>
</dbReference>
<evidence type="ECO:0000259" key="9">
    <source>
        <dbReference type="SMART" id="SM00363"/>
    </source>
</evidence>
<dbReference type="Proteomes" id="UP000242432">
    <property type="component" value="Unassembled WGS sequence"/>
</dbReference>
<keyword evidence="11" id="KW-1185">Reference proteome</keyword>
<dbReference type="InterPro" id="IPR050188">
    <property type="entry name" value="RluA_PseudoU_synthase"/>
</dbReference>
<dbReference type="GO" id="GO:0000455">
    <property type="term" value="P:enzyme-directed rRNA pseudouridine synthesis"/>
    <property type="evidence" value="ECO:0007669"/>
    <property type="project" value="TreeGrafter"/>
</dbReference>
<dbReference type="NCBIfam" id="TIGR00005">
    <property type="entry name" value="rluA_subfam"/>
    <property type="match status" value="1"/>
</dbReference>
<dbReference type="STRING" id="83771.SAMN02910357_00573"/>
<dbReference type="SMART" id="SM00363">
    <property type="entry name" value="S4"/>
    <property type="match status" value="1"/>
</dbReference>
<dbReference type="Pfam" id="PF01479">
    <property type="entry name" value="S4"/>
    <property type="match status" value="1"/>
</dbReference>
<dbReference type="CDD" id="cd02869">
    <property type="entry name" value="PseudoU_synth_RluA_like"/>
    <property type="match status" value="1"/>
</dbReference>
<dbReference type="SUPFAM" id="SSF55120">
    <property type="entry name" value="Pseudouridine synthase"/>
    <property type="match status" value="1"/>
</dbReference>
<keyword evidence="3 8" id="KW-0413">Isomerase</keyword>
<name>A0A1T4VAJ6_9GAMM</name>
<comment type="catalytic activity">
    <reaction evidence="4">
        <text>uridine(1911/1915/1917) in 23S rRNA = pseudouridine(1911/1915/1917) in 23S rRNA</text>
        <dbReference type="Rhea" id="RHEA:42524"/>
        <dbReference type="Rhea" id="RHEA-COMP:10097"/>
        <dbReference type="Rhea" id="RHEA-COMP:10098"/>
        <dbReference type="ChEBI" id="CHEBI:65314"/>
        <dbReference type="ChEBI" id="CHEBI:65315"/>
        <dbReference type="EC" id="5.4.99.23"/>
    </reaction>
</comment>
<feature type="domain" description="RNA-binding S4" evidence="9">
    <location>
        <begin position="16"/>
        <end position="81"/>
    </location>
</feature>
<dbReference type="PROSITE" id="PS01129">
    <property type="entry name" value="PSI_RLU"/>
    <property type="match status" value="1"/>
</dbReference>
<accession>A0A1T4VAJ6</accession>
<comment type="function">
    <text evidence="5">Responsible for synthesis of pseudouridine from uracil at positions 1911, 1915 and 1917 in 23S ribosomal RNA.</text>
</comment>
<dbReference type="PANTHER" id="PTHR21600">
    <property type="entry name" value="MITOCHONDRIAL RNA PSEUDOURIDINE SYNTHASE"/>
    <property type="match status" value="1"/>
</dbReference>
<dbReference type="PROSITE" id="PS50889">
    <property type="entry name" value="S4"/>
    <property type="match status" value="1"/>
</dbReference>
<dbReference type="SUPFAM" id="SSF55174">
    <property type="entry name" value="Alpha-L RNA-binding motif"/>
    <property type="match status" value="1"/>
</dbReference>
<dbReference type="Gene3D" id="3.30.2350.10">
    <property type="entry name" value="Pseudouridine synthase"/>
    <property type="match status" value="1"/>
</dbReference>
<reference evidence="11" key="1">
    <citation type="submission" date="2017-02" db="EMBL/GenBank/DDBJ databases">
        <authorList>
            <person name="Varghese N."/>
            <person name="Submissions S."/>
        </authorList>
    </citation>
    <scope>NUCLEOTIDE SEQUENCE [LARGE SCALE GENOMIC DNA]</scope>
    <source>
        <strain evidence="11">DSM 3072</strain>
    </source>
</reference>